<evidence type="ECO:0000259" key="2">
    <source>
        <dbReference type="Pfam" id="PF01841"/>
    </source>
</evidence>
<dbReference type="Proteomes" id="UP000238442">
    <property type="component" value="Chromosome"/>
</dbReference>
<dbReference type="Gene3D" id="3.10.620.30">
    <property type="match status" value="1"/>
</dbReference>
<dbReference type="EMBL" id="CP027062">
    <property type="protein sequence ID" value="AVI50971.1"/>
    <property type="molecule type" value="Genomic_DNA"/>
</dbReference>
<dbReference type="Pfam" id="PF01841">
    <property type="entry name" value="Transglut_core"/>
    <property type="match status" value="1"/>
</dbReference>
<protein>
    <recommendedName>
        <fullName evidence="2">Transglutaminase-like domain-containing protein</fullName>
    </recommendedName>
</protein>
<accession>A0A2S0HWA5</accession>
<dbReference type="GO" id="GO:0005737">
    <property type="term" value="C:cytoplasm"/>
    <property type="evidence" value="ECO:0007669"/>
    <property type="project" value="TreeGrafter"/>
</dbReference>
<dbReference type="PANTHER" id="PTHR46333:SF2">
    <property type="entry name" value="CYTOKINESIS PROTEIN 3"/>
    <property type="match status" value="1"/>
</dbReference>
<keyword evidence="1" id="KW-0732">Signal</keyword>
<feature type="signal peptide" evidence="1">
    <location>
        <begin position="1"/>
        <end position="27"/>
    </location>
</feature>
<organism evidence="3 4">
    <name type="scientific">Pukyongia salina</name>
    <dbReference type="NCBI Taxonomy" id="2094025"/>
    <lineage>
        <taxon>Bacteria</taxon>
        <taxon>Pseudomonadati</taxon>
        <taxon>Bacteroidota</taxon>
        <taxon>Flavobacteriia</taxon>
        <taxon>Flavobacteriales</taxon>
        <taxon>Flavobacteriaceae</taxon>
        <taxon>Pukyongia</taxon>
    </lineage>
</organism>
<feature type="chain" id="PRO_5015676153" description="Transglutaminase-like domain-containing protein" evidence="1">
    <location>
        <begin position="28"/>
        <end position="318"/>
    </location>
</feature>
<reference evidence="3 4" key="1">
    <citation type="submission" date="2018-02" db="EMBL/GenBank/DDBJ databases">
        <title>Genomic analysis of the strain RR4-38 isolated from a seawater recirculating aquaculture system.</title>
        <authorList>
            <person name="Kim Y.-S."/>
            <person name="Jang Y.H."/>
            <person name="Kim K.-H."/>
        </authorList>
    </citation>
    <scope>NUCLEOTIDE SEQUENCE [LARGE SCALE GENOMIC DNA]</scope>
    <source>
        <strain evidence="3 4">RR4-38</strain>
    </source>
</reference>
<gene>
    <name evidence="3" type="ORF">C5O00_07195</name>
</gene>
<dbReference type="InterPro" id="IPR038765">
    <property type="entry name" value="Papain-like_cys_pep_sf"/>
</dbReference>
<proteinExistence type="predicted"/>
<evidence type="ECO:0000313" key="3">
    <source>
        <dbReference type="EMBL" id="AVI50971.1"/>
    </source>
</evidence>
<name>A0A2S0HWA5_9FLAO</name>
<evidence type="ECO:0000256" key="1">
    <source>
        <dbReference type="SAM" id="SignalP"/>
    </source>
</evidence>
<dbReference type="PANTHER" id="PTHR46333">
    <property type="entry name" value="CYTOKINESIS PROTEIN 3"/>
    <property type="match status" value="1"/>
</dbReference>
<keyword evidence="4" id="KW-1185">Reference proteome</keyword>
<dbReference type="InterPro" id="IPR002931">
    <property type="entry name" value="Transglutaminase-like"/>
</dbReference>
<evidence type="ECO:0000313" key="4">
    <source>
        <dbReference type="Proteomes" id="UP000238442"/>
    </source>
</evidence>
<dbReference type="SUPFAM" id="SSF54001">
    <property type="entry name" value="Cysteine proteinases"/>
    <property type="match status" value="1"/>
</dbReference>
<dbReference type="AlphaFoldDB" id="A0A2S0HWA5"/>
<dbReference type="InterPro" id="IPR052557">
    <property type="entry name" value="CAP/Cytokinesis_protein"/>
</dbReference>
<feature type="domain" description="Transglutaminase-like" evidence="2">
    <location>
        <begin position="53"/>
        <end position="169"/>
    </location>
</feature>
<sequence>MTLNHYKKLMKNLSLILCLLAFPLVFGQDYARIDATIELYPESFEDIEDLSAMISRDFHSDEEKVRGIYSWIIKNVAYDPDEYKKFNYNFKNYRERNGKEEKVREQTIERTLKEGVAVCEGYAMLFEKLCNMQGISNYLVRGDIKTHFNDIGRPFKKIHMWNIAVIDGQAYLFDPTWGAGKYQGKFIKEPTYFYYKTPPKLFIKTHYPELEEDTLLGSMISREVYANWPLVIVEEMSLDDVEMPLSGIIDPESSLGQVDFGVRWDEDVVVSYSFGSDPREVEAENQNGLIRFSIPFELGQQNLLIYFDNEPALAFKIK</sequence>
<dbReference type="KEGG" id="aue:C5O00_07195"/>